<accession>A0A0F9FPF0</accession>
<evidence type="ECO:0000313" key="1">
    <source>
        <dbReference type="EMBL" id="KKL88359.1"/>
    </source>
</evidence>
<proteinExistence type="predicted"/>
<comment type="caution">
    <text evidence="1">The sequence shown here is derived from an EMBL/GenBank/DDBJ whole genome shotgun (WGS) entry which is preliminary data.</text>
</comment>
<dbReference type="AlphaFoldDB" id="A0A0F9FPF0"/>
<protein>
    <submittedName>
        <fullName evidence="1">Uncharacterized protein</fullName>
    </submittedName>
</protein>
<gene>
    <name evidence="1" type="ORF">LCGC14_1925560</name>
</gene>
<organism evidence="1">
    <name type="scientific">marine sediment metagenome</name>
    <dbReference type="NCBI Taxonomy" id="412755"/>
    <lineage>
        <taxon>unclassified sequences</taxon>
        <taxon>metagenomes</taxon>
        <taxon>ecological metagenomes</taxon>
    </lineage>
</organism>
<dbReference type="EMBL" id="LAZR01020588">
    <property type="protein sequence ID" value="KKL88359.1"/>
    <property type="molecule type" value="Genomic_DNA"/>
</dbReference>
<name>A0A0F9FPF0_9ZZZZ</name>
<reference evidence="1" key="1">
    <citation type="journal article" date="2015" name="Nature">
        <title>Complex archaea that bridge the gap between prokaryotes and eukaryotes.</title>
        <authorList>
            <person name="Spang A."/>
            <person name="Saw J.H."/>
            <person name="Jorgensen S.L."/>
            <person name="Zaremba-Niedzwiedzka K."/>
            <person name="Martijn J."/>
            <person name="Lind A.E."/>
            <person name="van Eijk R."/>
            <person name="Schleper C."/>
            <person name="Guy L."/>
            <person name="Ettema T.J."/>
        </authorList>
    </citation>
    <scope>NUCLEOTIDE SEQUENCE</scope>
</reference>
<feature type="non-terminal residue" evidence="1">
    <location>
        <position position="195"/>
    </location>
</feature>
<sequence>MAKAISGLTGSVTYDCGYTALMRGWTLGVNAAPQDLTALNPAYGHQVLASTGLLKGAAGTYECKLAVGPAADHNAGAGQYDTFPEEWSFTQSAEAREVTPFKAQWRTFVAGLRASGLQMVNYIEDTQILPLAGMTATAVLTVDGARHYNVPYVVLGNDLGVDTEDVERRVVTSGAAISVPEQVGGLPLAGTECTI</sequence>